<evidence type="ECO:0000313" key="2">
    <source>
        <dbReference type="Proteomes" id="UP000294911"/>
    </source>
</evidence>
<evidence type="ECO:0000313" key="1">
    <source>
        <dbReference type="EMBL" id="TCP56959.1"/>
    </source>
</evidence>
<dbReference type="Pfam" id="PF05960">
    <property type="entry name" value="DUF885"/>
    <property type="match status" value="1"/>
</dbReference>
<dbReference type="Proteomes" id="UP000294911">
    <property type="component" value="Unassembled WGS sequence"/>
</dbReference>
<name>A0A4R2R594_9PSEU</name>
<sequence length="553" mass="60919">MTDQPDTVATLGAQLQDAQFTTEPIGATLLGVPGYDDQLGDPSAAAEAEIRARLVDIRDRARALPAQPADAVSHAVLLQQAEAAIEQLDARLTEYTIAAQFWAPATRVAYLAPMAPLSTAQRARDYLARLAGIPDYLTALAERHREGLAAGRTPIAHLVRGTIDYFGRYLAAPQDDPFTKPRPQEGDPAAFANQRDQLLSELVRPAFANYCRVLAEEIEPHARDKDRTGLCWLPDGEASYAAMIRVHTTTERTADELHQTGLDIIAGLTEEYAEVGERVFGTRDQAEIFRRLREDPALRWSNAAEILAGARKAIEKAEAEAPRWFGRLPVQRCQVEAIPDSEAPGAPAAYYVEPALDGTRPGTYFANTHLATERDRFTSEVIAFHEAVPGHHFQLSLAGELTELPLFRKTASVNAYTEGWGLYSERLADEMGLYSSDLDRLGMLAEDSLRAARLVADTGLHAKGWTRQQTVDFMVANTPTAQVDIESEVDRYMSYPGQALAYMVGRLEIQRARARAEERLGARFDIRAFHDLVLGNGPLPLTVLHDQVAAWTP</sequence>
<accession>A0A4R2R594</accession>
<organism evidence="1 2">
    <name type="scientific">Tamaricihabitans halophyticus</name>
    <dbReference type="NCBI Taxonomy" id="1262583"/>
    <lineage>
        <taxon>Bacteria</taxon>
        <taxon>Bacillati</taxon>
        <taxon>Actinomycetota</taxon>
        <taxon>Actinomycetes</taxon>
        <taxon>Pseudonocardiales</taxon>
        <taxon>Pseudonocardiaceae</taxon>
        <taxon>Tamaricihabitans</taxon>
    </lineage>
</organism>
<dbReference type="EMBL" id="SLXQ01000001">
    <property type="protein sequence ID" value="TCP56959.1"/>
    <property type="molecule type" value="Genomic_DNA"/>
</dbReference>
<comment type="caution">
    <text evidence="1">The sequence shown here is derived from an EMBL/GenBank/DDBJ whole genome shotgun (WGS) entry which is preliminary data.</text>
</comment>
<dbReference type="PANTHER" id="PTHR33361:SF2">
    <property type="entry name" value="DUF885 DOMAIN-CONTAINING PROTEIN"/>
    <property type="match status" value="1"/>
</dbReference>
<reference evidence="1 2" key="1">
    <citation type="submission" date="2019-03" db="EMBL/GenBank/DDBJ databases">
        <title>Genomic Encyclopedia of Type Strains, Phase IV (KMG-IV): sequencing the most valuable type-strain genomes for metagenomic binning, comparative biology and taxonomic classification.</title>
        <authorList>
            <person name="Goeker M."/>
        </authorList>
    </citation>
    <scope>NUCLEOTIDE SEQUENCE [LARGE SCALE GENOMIC DNA]</scope>
    <source>
        <strain evidence="1 2">DSM 45765</strain>
    </source>
</reference>
<gene>
    <name evidence="1" type="ORF">EV191_101908</name>
</gene>
<dbReference type="PANTHER" id="PTHR33361">
    <property type="entry name" value="GLR0591 PROTEIN"/>
    <property type="match status" value="1"/>
</dbReference>
<dbReference type="InterPro" id="IPR010281">
    <property type="entry name" value="DUF885"/>
</dbReference>
<dbReference type="AlphaFoldDB" id="A0A4R2R594"/>
<proteinExistence type="predicted"/>
<dbReference type="RefSeq" id="WP_132875491.1">
    <property type="nucleotide sequence ID" value="NZ_SLXQ01000001.1"/>
</dbReference>
<dbReference type="OrthoDB" id="9760040at2"/>
<protein>
    <submittedName>
        <fullName evidence="1">Uncharacterized protein (DUF885 family)</fullName>
    </submittedName>
</protein>
<keyword evidence="2" id="KW-1185">Reference proteome</keyword>